<evidence type="ECO:0000313" key="2">
    <source>
        <dbReference type="Proteomes" id="UP000587760"/>
    </source>
</evidence>
<dbReference type="RefSeq" id="WP_184746838.1">
    <property type="nucleotide sequence ID" value="NZ_JACHGJ010000003.1"/>
</dbReference>
<evidence type="ECO:0000313" key="1">
    <source>
        <dbReference type="EMBL" id="MBB6480580.1"/>
    </source>
</evidence>
<gene>
    <name evidence="1" type="ORF">HNR50_002243</name>
</gene>
<comment type="caution">
    <text evidence="1">The sequence shown here is derived from an EMBL/GenBank/DDBJ whole genome shotgun (WGS) entry which is preliminary data.</text>
</comment>
<dbReference type="AlphaFoldDB" id="A0A841RC49"/>
<organism evidence="1 2">
    <name type="scientific">Spirochaeta isovalerica</name>
    <dbReference type="NCBI Taxonomy" id="150"/>
    <lineage>
        <taxon>Bacteria</taxon>
        <taxon>Pseudomonadati</taxon>
        <taxon>Spirochaetota</taxon>
        <taxon>Spirochaetia</taxon>
        <taxon>Spirochaetales</taxon>
        <taxon>Spirochaetaceae</taxon>
        <taxon>Spirochaeta</taxon>
    </lineage>
</organism>
<name>A0A841RC49_9SPIO</name>
<evidence type="ECO:0008006" key="3">
    <source>
        <dbReference type="Google" id="ProtNLM"/>
    </source>
</evidence>
<keyword evidence="2" id="KW-1185">Reference proteome</keyword>
<accession>A0A841RC49</accession>
<protein>
    <recommendedName>
        <fullName evidence="3">Cache domain-containing protein</fullName>
    </recommendedName>
</protein>
<proteinExistence type="predicted"/>
<dbReference type="EMBL" id="JACHGJ010000003">
    <property type="protein sequence ID" value="MBB6480580.1"/>
    <property type="molecule type" value="Genomic_DNA"/>
</dbReference>
<reference evidence="1 2" key="1">
    <citation type="submission" date="2020-08" db="EMBL/GenBank/DDBJ databases">
        <title>Genomic Encyclopedia of Type Strains, Phase IV (KMG-IV): sequencing the most valuable type-strain genomes for metagenomic binning, comparative biology and taxonomic classification.</title>
        <authorList>
            <person name="Goeker M."/>
        </authorList>
    </citation>
    <scope>NUCLEOTIDE SEQUENCE [LARGE SCALE GENOMIC DNA]</scope>
    <source>
        <strain evidence="1 2">DSM 2461</strain>
    </source>
</reference>
<dbReference type="PROSITE" id="PS51257">
    <property type="entry name" value="PROKAR_LIPOPROTEIN"/>
    <property type="match status" value="1"/>
</dbReference>
<dbReference type="Proteomes" id="UP000587760">
    <property type="component" value="Unassembled WGS sequence"/>
</dbReference>
<sequence length="334" mass="38866">MKGLRNVSVFISILLLLSSCGSFDKKKVRADEMAERITLMIKAMESYAVETADKVRPYFENPEDYEKGLYDDAVYEFYENVIYHNPVDQGHGKFLYSGYFPVGEKEMTKVKVMENVIPHLQWLVNEAEYSDYITQTYLITYDTLIVFYPWSDLISFIPPRRNIMDRGGWKTLNRENNPDRRWKWTPPYVDTTGKGFMVDLMLPVDNGDIMEAFLGIDIIISTIKEKFFDDSEENYLLVDEMTSQIIAISSGAVDLLGVENAEAFRYLNMIDNSNIYEQVMPDNLVLEKTNSPHMKELWLKGREAEDFVISISGKPEKVYKKVIEGPRWYLFLLE</sequence>